<sequence length="345" mass="40462">MAESEMLKVLRKVCLLQVREMFRKENITPNIVSMLSKPELEYLGVTIQAHMMTLRMECIKNGNMKPVKTDGLDGHPKYHVNKNVLESLLDCDFKISDIGNLLQLSERTIFRRMAHYGLQKRDFSDIDDDNHDNILFGIVVDFPRCGECMLREILKGKGFKVQRWRLRDAIHRIDYADAQERKTGRLQMCVYNVMAPNHLWHIDSNHKLVRWRFIILGGIDWFSRLIMYLHCRDNNTSATVLSSFLSGVANFGKHLRVRSDKGLENVSVADFMWTKHGDGSVITGQSTHNQRIERLWRDLYEGVLCYFYNLFYHIEDQGILDPLNELHLVALHYIYMDEINRRLDI</sequence>
<dbReference type="OrthoDB" id="6285084at2759"/>
<dbReference type="Pfam" id="PF24764">
    <property type="entry name" value="rva_4"/>
    <property type="match status" value="1"/>
</dbReference>
<evidence type="ECO:0000313" key="3">
    <source>
        <dbReference type="Proteomes" id="UP000507470"/>
    </source>
</evidence>
<dbReference type="AlphaFoldDB" id="A0A6J8AUV0"/>
<dbReference type="EMBL" id="CACVKT020001967">
    <property type="protein sequence ID" value="CAC5373769.1"/>
    <property type="molecule type" value="Genomic_DNA"/>
</dbReference>
<keyword evidence="3" id="KW-1185">Reference proteome</keyword>
<dbReference type="InterPro" id="IPR001584">
    <property type="entry name" value="Integrase_cat-core"/>
</dbReference>
<dbReference type="SUPFAM" id="SSF53098">
    <property type="entry name" value="Ribonuclease H-like"/>
    <property type="match status" value="1"/>
</dbReference>
<accession>A0A6J8AUV0</accession>
<gene>
    <name evidence="2" type="ORF">MCOR_11400</name>
</gene>
<dbReference type="InterPro" id="IPR036397">
    <property type="entry name" value="RNaseH_sf"/>
</dbReference>
<name>A0A6J8AUV0_MYTCO</name>
<dbReference type="PANTHER" id="PTHR46791">
    <property type="entry name" value="EXPRESSED PROTEIN"/>
    <property type="match status" value="1"/>
</dbReference>
<dbReference type="Proteomes" id="UP000507470">
    <property type="component" value="Unassembled WGS sequence"/>
</dbReference>
<dbReference type="GO" id="GO:0003676">
    <property type="term" value="F:nucleic acid binding"/>
    <property type="evidence" value="ECO:0007669"/>
    <property type="project" value="InterPro"/>
</dbReference>
<dbReference type="InterPro" id="IPR012337">
    <property type="entry name" value="RNaseH-like_sf"/>
</dbReference>
<dbReference type="GO" id="GO:0015074">
    <property type="term" value="P:DNA integration"/>
    <property type="evidence" value="ECO:0007669"/>
    <property type="project" value="InterPro"/>
</dbReference>
<proteinExistence type="predicted"/>
<reference evidence="2 3" key="1">
    <citation type="submission" date="2020-06" db="EMBL/GenBank/DDBJ databases">
        <authorList>
            <person name="Li R."/>
            <person name="Bekaert M."/>
        </authorList>
    </citation>
    <scope>NUCLEOTIDE SEQUENCE [LARGE SCALE GENOMIC DNA]</scope>
    <source>
        <strain evidence="3">wild</strain>
    </source>
</reference>
<dbReference type="InterPro" id="IPR058913">
    <property type="entry name" value="Integrase_dom_put"/>
</dbReference>
<dbReference type="PANTHER" id="PTHR46791:SF5">
    <property type="entry name" value="CLR5 DOMAIN-CONTAINING PROTEIN-RELATED"/>
    <property type="match status" value="1"/>
</dbReference>
<protein>
    <recommendedName>
        <fullName evidence="1">Integrase catalytic domain-containing protein</fullName>
    </recommendedName>
</protein>
<evidence type="ECO:0000259" key="1">
    <source>
        <dbReference type="PROSITE" id="PS50994"/>
    </source>
</evidence>
<dbReference type="Gene3D" id="3.30.420.10">
    <property type="entry name" value="Ribonuclease H-like superfamily/Ribonuclease H"/>
    <property type="match status" value="1"/>
</dbReference>
<evidence type="ECO:0000313" key="2">
    <source>
        <dbReference type="EMBL" id="CAC5373769.1"/>
    </source>
</evidence>
<feature type="domain" description="Integrase catalytic" evidence="1">
    <location>
        <begin position="192"/>
        <end position="345"/>
    </location>
</feature>
<dbReference type="PROSITE" id="PS50994">
    <property type="entry name" value="INTEGRASE"/>
    <property type="match status" value="1"/>
</dbReference>
<organism evidence="2 3">
    <name type="scientific">Mytilus coruscus</name>
    <name type="common">Sea mussel</name>
    <dbReference type="NCBI Taxonomy" id="42192"/>
    <lineage>
        <taxon>Eukaryota</taxon>
        <taxon>Metazoa</taxon>
        <taxon>Spiralia</taxon>
        <taxon>Lophotrochozoa</taxon>
        <taxon>Mollusca</taxon>
        <taxon>Bivalvia</taxon>
        <taxon>Autobranchia</taxon>
        <taxon>Pteriomorphia</taxon>
        <taxon>Mytilida</taxon>
        <taxon>Mytiloidea</taxon>
        <taxon>Mytilidae</taxon>
        <taxon>Mytilinae</taxon>
        <taxon>Mytilus</taxon>
    </lineage>
</organism>